<evidence type="ECO:0000256" key="7">
    <source>
        <dbReference type="ARBA" id="ARBA00049043"/>
    </source>
</evidence>
<keyword evidence="2 8" id="KW-0963">Cytoplasm</keyword>
<evidence type="ECO:0000256" key="6">
    <source>
        <dbReference type="ARBA" id="ARBA00023315"/>
    </source>
</evidence>
<evidence type="ECO:0000256" key="4">
    <source>
        <dbReference type="ARBA" id="ARBA00022679"/>
    </source>
</evidence>
<dbReference type="GO" id="GO:0004414">
    <property type="term" value="F:homoserine O-acetyltransferase activity"/>
    <property type="evidence" value="ECO:0007669"/>
    <property type="project" value="UniProtKB-EC"/>
</dbReference>
<keyword evidence="3 8" id="KW-0028">Amino-acid biosynthesis</keyword>
<evidence type="ECO:0000313" key="11">
    <source>
        <dbReference type="Proteomes" id="UP001329915"/>
    </source>
</evidence>
<comment type="function">
    <text evidence="8">Transfers an acetyl group from acetyl-CoA to L-homoserine, forming acetyl-L-homoserine.</text>
</comment>
<keyword evidence="4 8" id="KW-0808">Transferase</keyword>
<dbReference type="Proteomes" id="UP001329915">
    <property type="component" value="Chromosome"/>
</dbReference>
<dbReference type="PANTHER" id="PTHR20919">
    <property type="entry name" value="HOMOSERINE O-SUCCINYLTRANSFERASE"/>
    <property type="match status" value="1"/>
</dbReference>
<dbReference type="KEGG" id="dbc:MFMK1_001401"/>
<evidence type="ECO:0000256" key="2">
    <source>
        <dbReference type="ARBA" id="ARBA00022490"/>
    </source>
</evidence>
<evidence type="ECO:0000256" key="3">
    <source>
        <dbReference type="ARBA" id="ARBA00022605"/>
    </source>
</evidence>
<dbReference type="NCBIfam" id="TIGR01001">
    <property type="entry name" value="metA"/>
    <property type="match status" value="1"/>
</dbReference>
<comment type="catalytic activity">
    <reaction evidence="7 8">
        <text>L-homoserine + acetyl-CoA = O-acetyl-L-homoserine + CoA</text>
        <dbReference type="Rhea" id="RHEA:13701"/>
        <dbReference type="ChEBI" id="CHEBI:57287"/>
        <dbReference type="ChEBI" id="CHEBI:57288"/>
        <dbReference type="ChEBI" id="CHEBI:57476"/>
        <dbReference type="ChEBI" id="CHEBI:57716"/>
        <dbReference type="EC" id="2.3.1.31"/>
    </reaction>
</comment>
<dbReference type="EC" id="2.3.1.31" evidence="8"/>
<dbReference type="GO" id="GO:0005737">
    <property type="term" value="C:cytoplasm"/>
    <property type="evidence" value="ECO:0007669"/>
    <property type="project" value="UniProtKB-SubCell"/>
</dbReference>
<dbReference type="Gene3D" id="3.40.50.880">
    <property type="match status" value="1"/>
</dbReference>
<proteinExistence type="inferred from homology"/>
<dbReference type="GO" id="GO:0019281">
    <property type="term" value="P:L-methionine biosynthetic process from homoserine via O-succinyl-L-homoserine and cystathionine"/>
    <property type="evidence" value="ECO:0007669"/>
    <property type="project" value="InterPro"/>
</dbReference>
<feature type="active site" description="Proton acceptor" evidence="8">
    <location>
        <position position="236"/>
    </location>
</feature>
<feature type="binding site" evidence="8">
    <location>
        <position position="164"/>
    </location>
    <ligand>
        <name>substrate</name>
    </ligand>
</feature>
<dbReference type="InterPro" id="IPR005697">
    <property type="entry name" value="HST_MetA"/>
</dbReference>
<keyword evidence="5 8" id="KW-0486">Methionine biosynthesis</keyword>
<accession>A0AAU0UN26</accession>
<dbReference type="CDD" id="cd03131">
    <property type="entry name" value="GATase1_HTS"/>
    <property type="match status" value="1"/>
</dbReference>
<dbReference type="InterPro" id="IPR029062">
    <property type="entry name" value="Class_I_gatase-like"/>
</dbReference>
<gene>
    <name evidence="10" type="primary">metA</name>
    <name evidence="8" type="synonym">metAA</name>
    <name evidence="10" type="ORF">MFMK1_001401</name>
</gene>
<evidence type="ECO:0000256" key="5">
    <source>
        <dbReference type="ARBA" id="ARBA00023167"/>
    </source>
</evidence>
<sequence length="305" mass="35960">MVPIIIPQTLPAGKILEQENIFIMNESRAVHQDIRPLKLAILNLMPTKIQTETQLLRLLSNFPIQIEIDLLATKTYKSTHAPKGHLENFYTNFEEVDNKKYDGMIITGAPVEHLDFDEVKYWQELEKVMDFAAKNVYSTLHICWAAQAALYFHFGIPKYELPEKMFGVFPHRVCNQQHPLTRGFDDLFHVPHSRYTEVRREDIEKVPELEILAESERAGVYLMATKNRRLVFQTGHPEYDPYSLRKEYERDISQGKKINVPENYFPENNPKKEPWVSWRSHANLLYANWLNYFVYQETPYNLEDI</sequence>
<dbReference type="PIRSF" id="PIRSF000450">
    <property type="entry name" value="H_ser_succinyltr"/>
    <property type="match status" value="1"/>
</dbReference>
<dbReference type="HAMAP" id="MF_00295">
    <property type="entry name" value="MetA_acyltransf"/>
    <property type="match status" value="1"/>
</dbReference>
<keyword evidence="11" id="KW-1185">Reference proteome</keyword>
<feature type="site" description="Important for substrate specificity" evidence="8">
    <location>
        <position position="193"/>
    </location>
</feature>
<comment type="caution">
    <text evidence="8">Lacks conserved residue(s) required for the propagation of feature annotation.</text>
</comment>
<feature type="site" description="Important for acyl-CoA specificity" evidence="8">
    <location>
        <position position="112"/>
    </location>
</feature>
<dbReference type="Pfam" id="PF04204">
    <property type="entry name" value="HTS"/>
    <property type="match status" value="1"/>
</dbReference>
<dbReference type="FunFam" id="3.40.50.880:FF:000004">
    <property type="entry name" value="Homoserine O-succinyltransferase"/>
    <property type="match status" value="1"/>
</dbReference>
<feature type="active site" description="Acyl-thioester intermediate" evidence="8 9">
    <location>
        <position position="143"/>
    </location>
</feature>
<comment type="pathway">
    <text evidence="8">Amino-acid biosynthesis; L-methionine biosynthesis via de novo pathway; O-acetyl-L-homoserine from L-homoserine: step 1/1.</text>
</comment>
<dbReference type="PANTHER" id="PTHR20919:SF0">
    <property type="entry name" value="HOMOSERINE O-SUCCINYLTRANSFERASE"/>
    <property type="match status" value="1"/>
</dbReference>
<evidence type="ECO:0000256" key="9">
    <source>
        <dbReference type="PIRSR" id="PIRSR000450-1"/>
    </source>
</evidence>
<name>A0AAU0UN26_9FIRM</name>
<dbReference type="InterPro" id="IPR033752">
    <property type="entry name" value="MetA_family"/>
</dbReference>
<dbReference type="EMBL" id="CP121694">
    <property type="protein sequence ID" value="WRO21591.1"/>
    <property type="molecule type" value="Genomic_DNA"/>
</dbReference>
<keyword evidence="6 8" id="KW-0012">Acyltransferase</keyword>
<evidence type="ECO:0000256" key="8">
    <source>
        <dbReference type="HAMAP-Rule" id="MF_00295"/>
    </source>
</evidence>
<dbReference type="AlphaFoldDB" id="A0AAU0UN26"/>
<feature type="active site" evidence="8">
    <location>
        <position position="238"/>
    </location>
</feature>
<comment type="similarity">
    <text evidence="8">Belongs to the MetA family.</text>
</comment>
<protein>
    <recommendedName>
        <fullName evidence="8">Homoserine O-acetyltransferase</fullName>
        <shortName evidence="8">HAT</shortName>
        <ecNumber evidence="8">2.3.1.31</ecNumber>
    </recommendedName>
    <alternativeName>
        <fullName evidence="8">Homoserine transacetylase</fullName>
        <shortName evidence="8">HTA</shortName>
    </alternativeName>
</protein>
<feature type="binding site" evidence="8">
    <location>
        <position position="193"/>
    </location>
    <ligand>
        <name>substrate</name>
    </ligand>
</feature>
<dbReference type="GO" id="GO:0008899">
    <property type="term" value="F:homoserine O-succinyltransferase activity"/>
    <property type="evidence" value="ECO:0007669"/>
    <property type="project" value="UniProtKB-UniRule"/>
</dbReference>
<evidence type="ECO:0000256" key="1">
    <source>
        <dbReference type="ARBA" id="ARBA00004496"/>
    </source>
</evidence>
<organism evidence="10 11">
    <name type="scientific">Metallumcola ferriviriculae</name>
    <dbReference type="NCBI Taxonomy" id="3039180"/>
    <lineage>
        <taxon>Bacteria</taxon>
        <taxon>Bacillati</taxon>
        <taxon>Bacillota</taxon>
        <taxon>Clostridia</taxon>
        <taxon>Neomoorellales</taxon>
        <taxon>Desulfitibacteraceae</taxon>
        <taxon>Metallumcola</taxon>
    </lineage>
</organism>
<reference evidence="10 11" key="1">
    <citation type="submission" date="2023-04" db="EMBL/GenBank/DDBJ databases">
        <authorList>
            <person name="Hsu D."/>
        </authorList>
    </citation>
    <scope>NUCLEOTIDE SEQUENCE [LARGE SCALE GENOMIC DNA]</scope>
    <source>
        <strain evidence="10 11">MK1</strain>
    </source>
</reference>
<feature type="binding site" evidence="8">
    <location>
        <position position="250"/>
    </location>
    <ligand>
        <name>substrate</name>
    </ligand>
</feature>
<dbReference type="SUPFAM" id="SSF52317">
    <property type="entry name" value="Class I glutamine amidotransferase-like"/>
    <property type="match status" value="1"/>
</dbReference>
<evidence type="ECO:0000313" key="10">
    <source>
        <dbReference type="EMBL" id="WRO21591.1"/>
    </source>
</evidence>
<comment type="subcellular location">
    <subcellularLocation>
        <location evidence="1 8">Cytoplasm</location>
    </subcellularLocation>
</comment>